<keyword evidence="2" id="KW-1185">Reference proteome</keyword>
<dbReference type="NCBIfam" id="TIGR03995">
    <property type="entry name" value="target_X_rSAM"/>
    <property type="match status" value="1"/>
</dbReference>
<sequence>MITKNWSAALEHGEYAEDRDLVVKDGIEAVGETGKGVYVNLVTPNEFGNPDTYLTDILLGHFGEEIREIKYIDECGCGGHVLRVYK</sequence>
<dbReference type="InterPro" id="IPR023906">
    <property type="entry name" value="rSAM_target_put"/>
</dbReference>
<protein>
    <submittedName>
        <fullName evidence="1">CGCGG family rSAM-modified RiPP protein</fullName>
    </submittedName>
</protein>
<organism evidence="1 2">
    <name type="scientific">Evansella alkalicola</name>
    <dbReference type="NCBI Taxonomy" id="745819"/>
    <lineage>
        <taxon>Bacteria</taxon>
        <taxon>Bacillati</taxon>
        <taxon>Bacillota</taxon>
        <taxon>Bacilli</taxon>
        <taxon>Bacillales</taxon>
        <taxon>Bacillaceae</taxon>
        <taxon>Evansella</taxon>
    </lineage>
</organism>
<dbReference type="EMBL" id="JAHQCR010000021">
    <property type="protein sequence ID" value="MBU9720780.1"/>
    <property type="molecule type" value="Genomic_DNA"/>
</dbReference>
<gene>
    <name evidence="1" type="ORF">KS407_04880</name>
</gene>
<accession>A0ABS6JUF8</accession>
<evidence type="ECO:0000313" key="2">
    <source>
        <dbReference type="Proteomes" id="UP000790580"/>
    </source>
</evidence>
<reference evidence="1 2" key="1">
    <citation type="submission" date="2021-06" db="EMBL/GenBank/DDBJ databases">
        <title>Bacillus sp. RD4P76, an endophyte from a halophyte.</title>
        <authorList>
            <person name="Sun J.-Q."/>
        </authorList>
    </citation>
    <scope>NUCLEOTIDE SEQUENCE [LARGE SCALE GENOMIC DNA]</scope>
    <source>
        <strain evidence="1 2">JCM 17098</strain>
    </source>
</reference>
<dbReference type="RefSeq" id="WP_176371334.1">
    <property type="nucleotide sequence ID" value="NZ_JAHQCR010000021.1"/>
</dbReference>
<proteinExistence type="predicted"/>
<evidence type="ECO:0000313" key="1">
    <source>
        <dbReference type="EMBL" id="MBU9720780.1"/>
    </source>
</evidence>
<dbReference type="Pfam" id="PF26005">
    <property type="entry name" value="rSAM_target_put"/>
    <property type="match status" value="1"/>
</dbReference>
<dbReference type="Proteomes" id="UP000790580">
    <property type="component" value="Unassembled WGS sequence"/>
</dbReference>
<comment type="caution">
    <text evidence="1">The sequence shown here is derived from an EMBL/GenBank/DDBJ whole genome shotgun (WGS) entry which is preliminary data.</text>
</comment>
<name>A0ABS6JUF8_9BACI</name>